<evidence type="ECO:0000256" key="1">
    <source>
        <dbReference type="ARBA" id="ARBA00022553"/>
    </source>
</evidence>
<keyword evidence="3" id="KW-0808">Transferase</keyword>
<dbReference type="InterPro" id="IPR029063">
    <property type="entry name" value="SAM-dependent_MTases_sf"/>
</dbReference>
<evidence type="ECO:0000256" key="4">
    <source>
        <dbReference type="ARBA" id="ARBA00022691"/>
    </source>
</evidence>
<dbReference type="Proteomes" id="UP001207228">
    <property type="component" value="Unassembled WGS sequence"/>
</dbReference>
<comment type="caution">
    <text evidence="5">The sequence shown here is derived from an EMBL/GenBank/DDBJ whole genome shotgun (WGS) entry which is preliminary data.</text>
</comment>
<dbReference type="CDD" id="cd02440">
    <property type="entry name" value="AdoMet_MTases"/>
    <property type="match status" value="1"/>
</dbReference>
<dbReference type="PANTHER" id="PTHR32183:SF6">
    <property type="entry name" value="CYSTEINE SULFINATE DESULFINASE_CYSTEINE DESULFURASE AND RELATED ENZYMES"/>
    <property type="match status" value="1"/>
</dbReference>
<dbReference type="InterPro" id="IPR008854">
    <property type="entry name" value="TPMT"/>
</dbReference>
<dbReference type="PROSITE" id="PS51585">
    <property type="entry name" value="SAM_MT_TPMT"/>
    <property type="match status" value="1"/>
</dbReference>
<keyword evidence="6" id="KW-1185">Reference proteome</keyword>
<proteinExistence type="predicted"/>
<organism evidence="5 6">
    <name type="scientific">Pontibacter anaerobius</name>
    <dbReference type="NCBI Taxonomy" id="2993940"/>
    <lineage>
        <taxon>Bacteria</taxon>
        <taxon>Pseudomonadati</taxon>
        <taxon>Bacteroidota</taxon>
        <taxon>Cytophagia</taxon>
        <taxon>Cytophagales</taxon>
        <taxon>Hymenobacteraceae</taxon>
        <taxon>Pontibacter</taxon>
    </lineage>
</organism>
<sequence>MNQDFNAAYWQQRYRQNQTGWDVGGITPPLKEYFDHLKNKDLRILIPGCGNAYEAEYLHKNGFKAVYVADVAEAPLQNFLGRVPDFPQDHLLRQDFFSLQGPFDLMVEQTFFCALNPQLRAAYALKCHELLQPEGKLMGLLFDTTFEKAGPPFGGDREEYKIYFAPYFDFIHFETAYNSIPPRQGKELFMLLQAKQIQV</sequence>
<dbReference type="EMBL" id="JAPFQO010000011">
    <property type="protein sequence ID" value="MCX2741582.1"/>
    <property type="molecule type" value="Genomic_DNA"/>
</dbReference>
<name>A0ABT3RIY4_9BACT</name>
<evidence type="ECO:0000256" key="3">
    <source>
        <dbReference type="ARBA" id="ARBA00022679"/>
    </source>
</evidence>
<dbReference type="GO" id="GO:0032259">
    <property type="term" value="P:methylation"/>
    <property type="evidence" value="ECO:0007669"/>
    <property type="project" value="UniProtKB-KW"/>
</dbReference>
<dbReference type="PANTHER" id="PTHR32183">
    <property type="match status" value="1"/>
</dbReference>
<keyword evidence="1" id="KW-0597">Phosphoprotein</keyword>
<evidence type="ECO:0000313" key="5">
    <source>
        <dbReference type="EMBL" id="MCX2741582.1"/>
    </source>
</evidence>
<keyword evidence="2 5" id="KW-0489">Methyltransferase</keyword>
<dbReference type="RefSeq" id="WP_266053819.1">
    <property type="nucleotide sequence ID" value="NZ_JAPFQO010000011.1"/>
</dbReference>
<keyword evidence="4" id="KW-0949">S-adenosyl-L-methionine</keyword>
<dbReference type="GO" id="GO:0008168">
    <property type="term" value="F:methyltransferase activity"/>
    <property type="evidence" value="ECO:0007669"/>
    <property type="project" value="UniProtKB-KW"/>
</dbReference>
<gene>
    <name evidence="5" type="ORF">OO017_16605</name>
</gene>
<evidence type="ECO:0000313" key="6">
    <source>
        <dbReference type="Proteomes" id="UP001207228"/>
    </source>
</evidence>
<accession>A0ABT3RIY4</accession>
<protein>
    <submittedName>
        <fullName evidence="5">SAM-dependent methyltransferase</fullName>
    </submittedName>
</protein>
<dbReference type="Gene3D" id="3.40.50.150">
    <property type="entry name" value="Vaccinia Virus protein VP39"/>
    <property type="match status" value="1"/>
</dbReference>
<dbReference type="Pfam" id="PF05724">
    <property type="entry name" value="TPMT"/>
    <property type="match status" value="1"/>
</dbReference>
<evidence type="ECO:0000256" key="2">
    <source>
        <dbReference type="ARBA" id="ARBA00022603"/>
    </source>
</evidence>
<reference evidence="5 6" key="1">
    <citation type="submission" date="2022-11" db="EMBL/GenBank/DDBJ databases">
        <title>The characterization of three novel Bacteroidetes species and genomic analysis of their roles in tidal elemental geochemical cycles.</title>
        <authorList>
            <person name="Ma K.-J."/>
        </authorList>
    </citation>
    <scope>NUCLEOTIDE SEQUENCE [LARGE SCALE GENOMIC DNA]</scope>
    <source>
        <strain evidence="5 6">M82</strain>
    </source>
</reference>
<dbReference type="SUPFAM" id="SSF53335">
    <property type="entry name" value="S-adenosyl-L-methionine-dependent methyltransferases"/>
    <property type="match status" value="1"/>
</dbReference>